<dbReference type="InterPro" id="IPR050410">
    <property type="entry name" value="CCR4/nocturin_mRNA_transcr"/>
</dbReference>
<comment type="caution">
    <text evidence="2">The sequence shown here is derived from an EMBL/GenBank/DDBJ whole genome shotgun (WGS) entry which is preliminary data.</text>
</comment>
<protein>
    <recommendedName>
        <fullName evidence="1">Endonuclease/exonuclease/phosphatase domain-containing protein</fullName>
    </recommendedName>
</protein>
<keyword evidence="3" id="KW-1185">Reference proteome</keyword>
<evidence type="ECO:0000259" key="1">
    <source>
        <dbReference type="Pfam" id="PF03372"/>
    </source>
</evidence>
<name>A0AAN8X0C3_HALRR</name>
<feature type="domain" description="Endonuclease/exonuclease/phosphatase" evidence="1">
    <location>
        <begin position="1205"/>
        <end position="1301"/>
    </location>
</feature>
<proteinExistence type="predicted"/>
<sequence length="1303" mass="146630">MDNLEGEKAKTASGMEYVNEVLSVLQVGVRARLQRDEILHILASRFNQEQLAEASEVLKEWVGYRADLEDVTQHIVFSDPSVTRDIFPSPPGLLFDRFKSVKTHILFDQMGNSGNKLKNDGNYDTLSEDPLQINGSSFSAFILNKGLLSVNGRYDRDVDSDKVIVRENEQSKSPFCFEEADGSENGDFQKSFLNASKRSRSENDDFQKSVLNDFKRPRSFSEEWQNTSLIPLFRRVRMRTPSFESSLPDALEIIHKPITESFCYSSADERDSSSFVTAENRPVESKIPHLLSDNYNLNGRKSNAFSNNGDMYLLNPKVAKVPAARGKIEGEHVSKSLIVEELRVKYLGSYCSQKPSTNIPVAKNASNGLLSNKKNVTGKTGVSNQCLKTINPSIAQKQKNKVAGNKHKPTSVLEKGGGKSTFCLGKGHDKSTSVLATGNFKPTSVLDKGNVNPTSVLAKGNLKPPSVLAKGNFKPTSVLAKGNDKPTFVLAKDNVKGSYENNNVKMPKHVALKLNQQPLNTVTSVGSSSLQIDSHRQTMKKAETESLLRRETPSIPAIAHGFKKECAMPKSLSLSSQVLSLRNKLQPQGNHPDVRLSTFATSTPIVNADCVSSTPDNFIPDDWIILKNRGIAVPPITLKLYKLVKHFWYAIPHFTGKMAPLNTFHEADERLQHGIKGINRLLEQIDVKLDWVLPALEKWSAVDKEKIFQDISVEYDYIQDDVAIFKMNFDKLLKRYKTFGLQSSLFILNPKFSQQVDGDGETPLNILELKSSVLHSQNSLEISPKERTQYTGSIIDVLNCSWSAFKVSSTVDDTQGEAFFDAGQSEYTRVVYSDLLSWLSQAMKHGMEKSMIIHLISKHYTLQEIYEARDLLASLNYSLSCIKGVRGMLSEIIDIFKSVNGEKKDAGTRAWPKFAFSNVNNRPLVRPVNEKIVRSDLQSLINLSRRLTTMACWVFPDAERYSEVMEAAGLGSLKTQLQDAAKAVSDLKVILEWQLNCHEKMVKMSGNYHHAGICPTKGILAESESMQHLPSFKYELSEYVFHFPSTIDNENVYYDYASQVRNTNTLSPVLNPKDNNSLETTDRCESQFANSSYSLEENFKKPLHMEPSPAVLSEYAIHSIECSHCINDINSISNNANSPTNTSKVYSLSVVSNTLEKSADFCISENIPKQEYEELLTTPQPPQRPWIPLVESERNKPACIFTVMCYNVLCDKYATRQMYGYCPSWALEWEYRKKGIMDEIKQYMADIITLQEVETDQFFNFFLPELKSEGYDGIFSPKSRAKHMTENERKYVDGCAIFWRTTK</sequence>
<evidence type="ECO:0000313" key="2">
    <source>
        <dbReference type="EMBL" id="KAK7071983.1"/>
    </source>
</evidence>
<dbReference type="InterPro" id="IPR036691">
    <property type="entry name" value="Endo/exonu/phosph_ase_sf"/>
</dbReference>
<reference evidence="2 3" key="1">
    <citation type="submission" date="2023-11" db="EMBL/GenBank/DDBJ databases">
        <title>Halocaridina rubra genome assembly.</title>
        <authorList>
            <person name="Smith C."/>
        </authorList>
    </citation>
    <scope>NUCLEOTIDE SEQUENCE [LARGE SCALE GENOMIC DNA]</scope>
    <source>
        <strain evidence="2">EP-1</strain>
        <tissue evidence="2">Whole</tissue>
    </source>
</reference>
<dbReference type="EMBL" id="JAXCGZ010013763">
    <property type="protein sequence ID" value="KAK7071983.1"/>
    <property type="molecule type" value="Genomic_DNA"/>
</dbReference>
<dbReference type="Pfam" id="PF03372">
    <property type="entry name" value="Exo_endo_phos"/>
    <property type="match status" value="1"/>
</dbReference>
<organism evidence="2 3">
    <name type="scientific">Halocaridina rubra</name>
    <name type="common">Hawaiian red shrimp</name>
    <dbReference type="NCBI Taxonomy" id="373956"/>
    <lineage>
        <taxon>Eukaryota</taxon>
        <taxon>Metazoa</taxon>
        <taxon>Ecdysozoa</taxon>
        <taxon>Arthropoda</taxon>
        <taxon>Crustacea</taxon>
        <taxon>Multicrustacea</taxon>
        <taxon>Malacostraca</taxon>
        <taxon>Eumalacostraca</taxon>
        <taxon>Eucarida</taxon>
        <taxon>Decapoda</taxon>
        <taxon>Pleocyemata</taxon>
        <taxon>Caridea</taxon>
        <taxon>Atyoidea</taxon>
        <taxon>Atyidae</taxon>
        <taxon>Halocaridina</taxon>
    </lineage>
</organism>
<dbReference type="SUPFAM" id="SSF56219">
    <property type="entry name" value="DNase I-like"/>
    <property type="match status" value="1"/>
</dbReference>
<accession>A0AAN8X0C3</accession>
<dbReference type="PANTHER" id="PTHR12121:SF100">
    <property type="entry name" value="POLY(A)-SPECIFIC RIBONUCLEASE"/>
    <property type="match status" value="1"/>
</dbReference>
<dbReference type="PANTHER" id="PTHR12121">
    <property type="entry name" value="CARBON CATABOLITE REPRESSOR PROTEIN 4"/>
    <property type="match status" value="1"/>
</dbReference>
<dbReference type="InterPro" id="IPR005135">
    <property type="entry name" value="Endo/exonuclease/phosphatase"/>
</dbReference>
<evidence type="ECO:0000313" key="3">
    <source>
        <dbReference type="Proteomes" id="UP001381693"/>
    </source>
</evidence>
<dbReference type="Proteomes" id="UP001381693">
    <property type="component" value="Unassembled WGS sequence"/>
</dbReference>
<gene>
    <name evidence="2" type="ORF">SK128_024114</name>
</gene>
<dbReference type="GO" id="GO:0000175">
    <property type="term" value="F:3'-5'-RNA exonuclease activity"/>
    <property type="evidence" value="ECO:0007669"/>
    <property type="project" value="TreeGrafter"/>
</dbReference>
<dbReference type="Gene3D" id="3.60.10.10">
    <property type="entry name" value="Endonuclease/exonuclease/phosphatase"/>
    <property type="match status" value="1"/>
</dbReference>